<dbReference type="GO" id="GO:0046820">
    <property type="term" value="F:4-amino-4-deoxychorismate synthase activity"/>
    <property type="evidence" value="ECO:0007669"/>
    <property type="project" value="TreeGrafter"/>
</dbReference>
<evidence type="ECO:0000313" key="3">
    <source>
        <dbReference type="Proteomes" id="UP000190857"/>
    </source>
</evidence>
<dbReference type="Proteomes" id="UP000190857">
    <property type="component" value="Unassembled WGS sequence"/>
</dbReference>
<dbReference type="Pfam" id="PF00425">
    <property type="entry name" value="Chorismate_bind"/>
    <property type="match status" value="1"/>
</dbReference>
<proteinExistence type="predicted"/>
<dbReference type="EMBL" id="FUZP01000001">
    <property type="protein sequence ID" value="SKC48709.1"/>
    <property type="molecule type" value="Genomic_DNA"/>
</dbReference>
<dbReference type="PANTHER" id="PTHR11236">
    <property type="entry name" value="AMINOBENZOATE/ANTHRANILATE SYNTHASE"/>
    <property type="match status" value="1"/>
</dbReference>
<dbReference type="PRINTS" id="PR00095">
    <property type="entry name" value="ANTSNTHASEI"/>
</dbReference>
<evidence type="ECO:0000259" key="1">
    <source>
        <dbReference type="Pfam" id="PF00425"/>
    </source>
</evidence>
<organism evidence="2 3">
    <name type="scientific">Okibacterium fritillariae</name>
    <dbReference type="NCBI Taxonomy" id="123320"/>
    <lineage>
        <taxon>Bacteria</taxon>
        <taxon>Bacillati</taxon>
        <taxon>Actinomycetota</taxon>
        <taxon>Actinomycetes</taxon>
        <taxon>Micrococcales</taxon>
        <taxon>Microbacteriaceae</taxon>
        <taxon>Okibacterium</taxon>
    </lineage>
</organism>
<evidence type="ECO:0000313" key="2">
    <source>
        <dbReference type="EMBL" id="SKC48709.1"/>
    </source>
</evidence>
<reference evidence="2 3" key="1">
    <citation type="submission" date="2017-02" db="EMBL/GenBank/DDBJ databases">
        <authorList>
            <person name="Peterson S.W."/>
        </authorList>
    </citation>
    <scope>NUCLEOTIDE SEQUENCE [LARGE SCALE GENOMIC DNA]</scope>
    <source>
        <strain evidence="2 3">VKM Ac-2059</strain>
    </source>
</reference>
<dbReference type="InterPro" id="IPR015890">
    <property type="entry name" value="Chorismate_C"/>
</dbReference>
<accession>A0A1T5JBE6</accession>
<dbReference type="PANTHER" id="PTHR11236:SF18">
    <property type="entry name" value="AMINODEOXYCHORISMATE SYNTHASE"/>
    <property type="match status" value="1"/>
</dbReference>
<dbReference type="GO" id="GO:0000162">
    <property type="term" value="P:L-tryptophan biosynthetic process"/>
    <property type="evidence" value="ECO:0007669"/>
    <property type="project" value="TreeGrafter"/>
</dbReference>
<feature type="domain" description="Chorismate-utilising enzyme C-terminal" evidence="1">
    <location>
        <begin position="272"/>
        <end position="525"/>
    </location>
</feature>
<dbReference type="STRING" id="123320.SAMN06309945_1397"/>
<dbReference type="GO" id="GO:0005737">
    <property type="term" value="C:cytoplasm"/>
    <property type="evidence" value="ECO:0007669"/>
    <property type="project" value="TreeGrafter"/>
</dbReference>
<dbReference type="SUPFAM" id="SSF56322">
    <property type="entry name" value="ADC synthase"/>
    <property type="match status" value="1"/>
</dbReference>
<name>A0A1T5JBE6_9MICO</name>
<gene>
    <name evidence="2" type="ORF">SAMN06309945_1397</name>
</gene>
<dbReference type="GO" id="GO:0008153">
    <property type="term" value="P:4-aminobenzoate biosynthetic process"/>
    <property type="evidence" value="ECO:0007669"/>
    <property type="project" value="TreeGrafter"/>
</dbReference>
<dbReference type="InterPro" id="IPR019999">
    <property type="entry name" value="Anth_synth_I-like"/>
</dbReference>
<protein>
    <submittedName>
        <fullName evidence="2">Anthranilate synthase component 1</fullName>
    </submittedName>
</protein>
<keyword evidence="3" id="KW-1185">Reference proteome</keyword>
<dbReference type="Gene3D" id="3.60.120.10">
    <property type="entry name" value="Anthranilate synthase"/>
    <property type="match status" value="1"/>
</dbReference>
<dbReference type="InterPro" id="IPR005801">
    <property type="entry name" value="ADC_synthase"/>
</dbReference>
<dbReference type="AlphaFoldDB" id="A0A1T5JBE6"/>
<sequence>MAFGERVVDLADGVSTDCLYDDLFAAHPFSFWLDAGADATDGLSYLGTGDELVVQGDASGIRVNRDSATDDGHVTVVTVVADIGEHFRQRFDGRSEAGGQRPSLGEFAPGWVGFLGYEWRAERSSTTRARSTSSDTVDRENRAAQDAVAVGSIVAGTDTEPRINAARRPVDRVTPEAAFLRVTRLVVVDHAARRASVVWIDGEADEDWADVVLASIERAHGADAHAHAHAHAGADITDTDDGSHTDLAVEAGERAGTAGLAHPEPVWRHGRAAYRALIDRCRASIGRGDAYQLCLTNRIDVPGSFDAVEVFRTLRRTSPTHRGGLLRFGDLALVSASPEKFLGLDRSGRIEVRPIKGTRPRASDAVRDRELVDELRDSPKERAENLMIVDLMRNDVGRVSALGSVSVDTLFDIESYAQVHQLVSTVSGQLADGCDAVDVLASTFPAGSMTGAPKQSAIDILGGLEGAPRGVYAGAFGLVGADGTLDLSMVIRSIVIDAHGASVGAGGGITWSSDAAAEVDEMVLKARAPLSALGASEHPPD</sequence>